<dbReference type="EMBL" id="UOEU01001102">
    <property type="protein sequence ID" value="VAW43528.1"/>
    <property type="molecule type" value="Genomic_DNA"/>
</dbReference>
<feature type="transmembrane region" description="Helical" evidence="1">
    <location>
        <begin position="33"/>
        <end position="51"/>
    </location>
</feature>
<accession>A0A3B0VIU9</accession>
<gene>
    <name evidence="2" type="ORF">MNBD_CHLOROFLEXI01-197</name>
</gene>
<name>A0A3B0VIU9_9ZZZZ</name>
<feature type="transmembrane region" description="Helical" evidence="1">
    <location>
        <begin position="6"/>
        <end position="24"/>
    </location>
</feature>
<keyword evidence="1" id="KW-0812">Transmembrane</keyword>
<reference evidence="2" key="1">
    <citation type="submission" date="2018-06" db="EMBL/GenBank/DDBJ databases">
        <authorList>
            <person name="Zhirakovskaya E."/>
        </authorList>
    </citation>
    <scope>NUCLEOTIDE SEQUENCE</scope>
</reference>
<proteinExistence type="predicted"/>
<feature type="non-terminal residue" evidence="2">
    <location>
        <position position="1"/>
    </location>
</feature>
<sequence length="94" mass="10809">TGIIGLLAYLLLWTAVFWQTIRLIRQSDGWQRGVLVGLLAVWTTLMVHHLVDKLYVNNIYIHLGALFGLLQLLDDRYVRVETLHCNVSTKYIGD</sequence>
<protein>
    <submittedName>
        <fullName evidence="2">Uncharacterized protein</fullName>
    </submittedName>
</protein>
<evidence type="ECO:0000313" key="2">
    <source>
        <dbReference type="EMBL" id="VAW43528.1"/>
    </source>
</evidence>
<evidence type="ECO:0000256" key="1">
    <source>
        <dbReference type="SAM" id="Phobius"/>
    </source>
</evidence>
<keyword evidence="1" id="KW-0472">Membrane</keyword>
<keyword evidence="1" id="KW-1133">Transmembrane helix</keyword>
<organism evidence="2">
    <name type="scientific">hydrothermal vent metagenome</name>
    <dbReference type="NCBI Taxonomy" id="652676"/>
    <lineage>
        <taxon>unclassified sequences</taxon>
        <taxon>metagenomes</taxon>
        <taxon>ecological metagenomes</taxon>
    </lineage>
</organism>
<dbReference type="AlphaFoldDB" id="A0A3B0VIU9"/>